<organism evidence="1 2">
    <name type="scientific">Kineosphaera limosa NBRC 100340</name>
    <dbReference type="NCBI Taxonomy" id="1184609"/>
    <lineage>
        <taxon>Bacteria</taxon>
        <taxon>Bacillati</taxon>
        <taxon>Actinomycetota</taxon>
        <taxon>Actinomycetes</taxon>
        <taxon>Micrococcales</taxon>
        <taxon>Dermatophilaceae</taxon>
        <taxon>Kineosphaera</taxon>
    </lineage>
</organism>
<evidence type="ECO:0000313" key="2">
    <source>
        <dbReference type="Proteomes" id="UP000008366"/>
    </source>
</evidence>
<evidence type="ECO:0000313" key="1">
    <source>
        <dbReference type="EMBL" id="GAB96383.1"/>
    </source>
</evidence>
<dbReference type="Gene3D" id="3.20.20.70">
    <property type="entry name" value="Aldolase class I"/>
    <property type="match status" value="1"/>
</dbReference>
<accession>K6VJJ3</accession>
<dbReference type="InterPro" id="IPR013785">
    <property type="entry name" value="Aldolase_TIM"/>
</dbReference>
<dbReference type="AlphaFoldDB" id="K6VJJ3"/>
<dbReference type="Pfam" id="PF06187">
    <property type="entry name" value="DUF993"/>
    <property type="match status" value="1"/>
</dbReference>
<dbReference type="eggNOG" id="COG0329">
    <property type="taxonomic scope" value="Bacteria"/>
</dbReference>
<dbReference type="EMBL" id="BAHD01000037">
    <property type="protein sequence ID" value="GAB96383.1"/>
    <property type="molecule type" value="Genomic_DNA"/>
</dbReference>
<dbReference type="STRING" id="1184609.KILIM_037_00020"/>
<keyword evidence="2" id="KW-1185">Reference proteome</keyword>
<dbReference type="Proteomes" id="UP000008366">
    <property type="component" value="Unassembled WGS sequence"/>
</dbReference>
<comment type="caution">
    <text evidence="1">The sequence shown here is derived from an EMBL/GenBank/DDBJ whole genome shotgun (WGS) entry which is preliminary data.</text>
</comment>
<sequence length="323" mass="34194">MAFRRHLFSYGLGLAEAMDTAQRGMGLDWATAQELISRSALEAKAAGARISAGAGTDQLPAGPATLAQVRGAYEEQLSFVEGAGAQPIVMASRHLAAAARTVEDYRSVYDPLLAQAGRPVILHWLGTAFDPALEGYWGSADVDAATDSFVELIADHADKVDGVKVSLLDAAHETALRRRLPEGVRLYTGDDFNYPELIAGDGSHHSDALLGIFAAIAPSASEALHALDRGDTGAYEAAFAPTLPLARHIFAAPTYYYKTGIAFISWLSGFQPGFGMVGGLQSARSIVHLSEAFRLVDAAGLLPDPDLAVQRMRLLLQTSGVSA</sequence>
<dbReference type="SUPFAM" id="SSF51569">
    <property type="entry name" value="Aldolase"/>
    <property type="match status" value="1"/>
</dbReference>
<proteinExistence type="predicted"/>
<dbReference type="InterPro" id="IPR009334">
    <property type="entry name" value="DUF993"/>
</dbReference>
<evidence type="ECO:0008006" key="3">
    <source>
        <dbReference type="Google" id="ProtNLM"/>
    </source>
</evidence>
<reference evidence="1 2" key="1">
    <citation type="submission" date="2012-08" db="EMBL/GenBank/DDBJ databases">
        <title>Whole genome shotgun sequence of Kineosphaera limosa NBRC 100340.</title>
        <authorList>
            <person name="Yoshida I."/>
            <person name="Isaki S."/>
            <person name="Hosoyama A."/>
            <person name="Tsuchikane K."/>
            <person name="Katsumata H."/>
            <person name="Ando Y."/>
            <person name="Ohji S."/>
            <person name="Hamada M."/>
            <person name="Tamura T."/>
            <person name="Yamazoe A."/>
            <person name="Yamazaki S."/>
            <person name="Fujita N."/>
        </authorList>
    </citation>
    <scope>NUCLEOTIDE SEQUENCE [LARGE SCALE GENOMIC DNA]</scope>
    <source>
        <strain evidence="1 2">NBRC 100340</strain>
    </source>
</reference>
<gene>
    <name evidence="1" type="ORF">KILIM_037_00020</name>
</gene>
<protein>
    <recommendedName>
        <fullName evidence="3">Dihydrodipicolinate synthase family protein</fullName>
    </recommendedName>
</protein>
<name>K6VJJ3_9MICO</name>